<keyword evidence="2" id="KW-0547">Nucleotide-binding</keyword>
<dbReference type="NCBIfam" id="NF004677">
    <property type="entry name" value="PRK06019.1-3"/>
    <property type="match status" value="1"/>
</dbReference>
<keyword evidence="4" id="KW-0067">ATP-binding</keyword>
<dbReference type="GO" id="GO:0006189">
    <property type="term" value="P:'de novo' IMP biosynthetic process"/>
    <property type="evidence" value="ECO:0007669"/>
    <property type="project" value="InterPro"/>
</dbReference>
<dbReference type="InterPro" id="IPR013815">
    <property type="entry name" value="ATP_grasp_subdomain_1"/>
</dbReference>
<dbReference type="AlphaFoldDB" id="A0A3B0XEW8"/>
<dbReference type="InterPro" id="IPR040686">
    <property type="entry name" value="PurK_C"/>
</dbReference>
<dbReference type="FunFam" id="3.30.470.20:FF:000029">
    <property type="entry name" value="N5-carboxyaminoimidazole ribonucleotide synthase"/>
    <property type="match status" value="1"/>
</dbReference>
<sequence length="377" mass="41172">MILPGATLGVLGGGQLGRMFCMAARNMGYRTWVLDPDSQSPAAAVADQHIQADYTDQKALAELAEQCDAITTEFENVPAESLKFLSSRKPVHPSADAVAIARHRIQEKDYAKKVGLSPAPYARIRSVDDIESAIQHCGLPAIIKTTTLGYDGKGQQIIHDKAQLKSAFNELGGVECVLEKKMDLALEISVLLARNSAGDVESYPPAENDHINGILHRSIVPARVDEGIAEQARQQAVALANALAYVGVLAVEFFITADNQLIFNEMAPRPHNSGHYTQDAAVTSQFEQQVRVMCGLPPGDTGLTSPVVMVNLLGDLWPVDWRVCMNNPSLKLHLYGKHEARSERKMGHFNLLANDLEQAIRASEQIFMSLESHQSTK</sequence>
<evidence type="ECO:0000313" key="7">
    <source>
        <dbReference type="EMBL" id="VAW61982.1"/>
    </source>
</evidence>
<dbReference type="SUPFAM" id="SSF52440">
    <property type="entry name" value="PreATP-grasp domain"/>
    <property type="match status" value="1"/>
</dbReference>
<dbReference type="Pfam" id="PF22660">
    <property type="entry name" value="RS_preATP-grasp-like"/>
    <property type="match status" value="1"/>
</dbReference>
<dbReference type="InterPro" id="IPR011054">
    <property type="entry name" value="Rudment_hybrid_motif"/>
</dbReference>
<dbReference type="GO" id="GO:0046872">
    <property type="term" value="F:metal ion binding"/>
    <property type="evidence" value="ECO:0007669"/>
    <property type="project" value="InterPro"/>
</dbReference>
<dbReference type="InterPro" id="IPR054350">
    <property type="entry name" value="PurT/PurK_preATP-grasp"/>
</dbReference>
<dbReference type="SUPFAM" id="SSF56059">
    <property type="entry name" value="Glutathione synthetase ATP-binding domain-like"/>
    <property type="match status" value="1"/>
</dbReference>
<dbReference type="NCBIfam" id="NF004676">
    <property type="entry name" value="PRK06019.1-2"/>
    <property type="match status" value="1"/>
</dbReference>
<dbReference type="Gene3D" id="3.30.1490.20">
    <property type="entry name" value="ATP-grasp fold, A domain"/>
    <property type="match status" value="1"/>
</dbReference>
<dbReference type="FunFam" id="3.40.50.20:FF:000016">
    <property type="entry name" value="N5-carboxyaminoimidazole ribonucleotide synthase"/>
    <property type="match status" value="1"/>
</dbReference>
<gene>
    <name evidence="7" type="ORF">MNBD_GAMMA09-896</name>
</gene>
<dbReference type="InterPro" id="IPR011761">
    <property type="entry name" value="ATP-grasp"/>
</dbReference>
<dbReference type="InterPro" id="IPR005875">
    <property type="entry name" value="PurK"/>
</dbReference>
<accession>A0A3B0XEW8</accession>
<dbReference type="EMBL" id="UOFI01000018">
    <property type="protein sequence ID" value="VAW61982.1"/>
    <property type="molecule type" value="Genomic_DNA"/>
</dbReference>
<dbReference type="NCBIfam" id="TIGR01161">
    <property type="entry name" value="purK"/>
    <property type="match status" value="1"/>
</dbReference>
<dbReference type="NCBIfam" id="NF004675">
    <property type="entry name" value="PRK06019.1-1"/>
    <property type="match status" value="1"/>
</dbReference>
<organism evidence="7">
    <name type="scientific">hydrothermal vent metagenome</name>
    <dbReference type="NCBI Taxonomy" id="652676"/>
    <lineage>
        <taxon>unclassified sequences</taxon>
        <taxon>metagenomes</taxon>
        <taxon>ecological metagenomes</taxon>
    </lineage>
</organism>
<protein>
    <submittedName>
        <fullName evidence="7">N5-carboxyaminoimidazole ribonucleotide synthase</fullName>
        <ecNumber evidence="7">6.3.4.18</ecNumber>
    </submittedName>
</protein>
<reference evidence="7" key="1">
    <citation type="submission" date="2018-06" db="EMBL/GenBank/DDBJ databases">
        <authorList>
            <person name="Zhirakovskaya E."/>
        </authorList>
    </citation>
    <scope>NUCLEOTIDE SEQUENCE</scope>
</reference>
<dbReference type="EC" id="6.3.4.18" evidence="7"/>
<evidence type="ECO:0000256" key="2">
    <source>
        <dbReference type="ARBA" id="ARBA00022741"/>
    </source>
</evidence>
<keyword evidence="1 7" id="KW-0436">Ligase</keyword>
<dbReference type="GO" id="GO:0005524">
    <property type="term" value="F:ATP binding"/>
    <property type="evidence" value="ECO:0007669"/>
    <property type="project" value="UniProtKB-KW"/>
</dbReference>
<dbReference type="Pfam" id="PF17769">
    <property type="entry name" value="PurK_C"/>
    <property type="match status" value="1"/>
</dbReference>
<evidence type="ECO:0000256" key="4">
    <source>
        <dbReference type="ARBA" id="ARBA00022840"/>
    </source>
</evidence>
<feature type="domain" description="ATP-grasp" evidence="6">
    <location>
        <begin position="108"/>
        <end position="294"/>
    </location>
</feature>
<dbReference type="InterPro" id="IPR016185">
    <property type="entry name" value="PreATP-grasp_dom_sf"/>
</dbReference>
<evidence type="ECO:0000256" key="1">
    <source>
        <dbReference type="ARBA" id="ARBA00022598"/>
    </source>
</evidence>
<evidence type="ECO:0000256" key="3">
    <source>
        <dbReference type="ARBA" id="ARBA00022755"/>
    </source>
</evidence>
<dbReference type="HAMAP" id="MF_01928">
    <property type="entry name" value="PurK"/>
    <property type="match status" value="1"/>
</dbReference>
<dbReference type="Gene3D" id="3.40.50.20">
    <property type="match status" value="1"/>
</dbReference>
<keyword evidence="3" id="KW-0658">Purine biosynthesis</keyword>
<name>A0A3B0XEW8_9ZZZZ</name>
<dbReference type="GO" id="GO:0034028">
    <property type="term" value="F:5-(carboxyamino)imidazole ribonucleotide synthase activity"/>
    <property type="evidence" value="ECO:0007669"/>
    <property type="project" value="UniProtKB-EC"/>
</dbReference>
<evidence type="ECO:0000259" key="6">
    <source>
        <dbReference type="PROSITE" id="PS50975"/>
    </source>
</evidence>
<dbReference type="PANTHER" id="PTHR11609:SF5">
    <property type="entry name" value="PHOSPHORIBOSYLAMINOIMIDAZOLE CARBOXYLASE"/>
    <property type="match status" value="1"/>
</dbReference>
<proteinExistence type="inferred from homology"/>
<dbReference type="GO" id="GO:0005829">
    <property type="term" value="C:cytosol"/>
    <property type="evidence" value="ECO:0007669"/>
    <property type="project" value="TreeGrafter"/>
</dbReference>
<dbReference type="Pfam" id="PF02222">
    <property type="entry name" value="ATP-grasp"/>
    <property type="match status" value="1"/>
</dbReference>
<comment type="pathway">
    <text evidence="5">Purine metabolism.</text>
</comment>
<dbReference type="SUPFAM" id="SSF51246">
    <property type="entry name" value="Rudiment single hybrid motif"/>
    <property type="match status" value="1"/>
</dbReference>
<dbReference type="Gene3D" id="3.30.470.20">
    <property type="entry name" value="ATP-grasp fold, B domain"/>
    <property type="match status" value="1"/>
</dbReference>
<evidence type="ECO:0000256" key="5">
    <source>
        <dbReference type="ARBA" id="ARBA00025704"/>
    </source>
</evidence>
<dbReference type="PROSITE" id="PS50975">
    <property type="entry name" value="ATP_GRASP"/>
    <property type="match status" value="1"/>
</dbReference>
<dbReference type="InterPro" id="IPR003135">
    <property type="entry name" value="ATP-grasp_carboxylate-amine"/>
</dbReference>
<dbReference type="GO" id="GO:0004638">
    <property type="term" value="F:phosphoribosylaminoimidazole carboxylase activity"/>
    <property type="evidence" value="ECO:0007669"/>
    <property type="project" value="InterPro"/>
</dbReference>
<dbReference type="NCBIfam" id="NF004679">
    <property type="entry name" value="PRK06019.1-5"/>
    <property type="match status" value="1"/>
</dbReference>
<dbReference type="FunFam" id="3.30.1490.20:FF:000015">
    <property type="entry name" value="N5-carboxyaminoimidazole ribonucleotide synthase"/>
    <property type="match status" value="1"/>
</dbReference>
<dbReference type="PANTHER" id="PTHR11609">
    <property type="entry name" value="PURINE BIOSYNTHESIS PROTEIN 6/7, PUR6/7"/>
    <property type="match status" value="1"/>
</dbReference>